<dbReference type="Proteomes" id="UP000265520">
    <property type="component" value="Unassembled WGS sequence"/>
</dbReference>
<sequence>SSVVGLHKDWCSWLNKARPRAEAGETIGITARLPCATAVLLDVLHMATTRKIIAALSRKKL</sequence>
<name>A0A392VXI4_9FABA</name>
<organism evidence="1 2">
    <name type="scientific">Trifolium medium</name>
    <dbReference type="NCBI Taxonomy" id="97028"/>
    <lineage>
        <taxon>Eukaryota</taxon>
        <taxon>Viridiplantae</taxon>
        <taxon>Streptophyta</taxon>
        <taxon>Embryophyta</taxon>
        <taxon>Tracheophyta</taxon>
        <taxon>Spermatophyta</taxon>
        <taxon>Magnoliopsida</taxon>
        <taxon>eudicotyledons</taxon>
        <taxon>Gunneridae</taxon>
        <taxon>Pentapetalae</taxon>
        <taxon>rosids</taxon>
        <taxon>fabids</taxon>
        <taxon>Fabales</taxon>
        <taxon>Fabaceae</taxon>
        <taxon>Papilionoideae</taxon>
        <taxon>50 kb inversion clade</taxon>
        <taxon>NPAAA clade</taxon>
        <taxon>Hologalegina</taxon>
        <taxon>IRL clade</taxon>
        <taxon>Trifolieae</taxon>
        <taxon>Trifolium</taxon>
    </lineage>
</organism>
<feature type="non-terminal residue" evidence="1">
    <location>
        <position position="1"/>
    </location>
</feature>
<dbReference type="AlphaFoldDB" id="A0A392VXI4"/>
<evidence type="ECO:0000313" key="1">
    <source>
        <dbReference type="EMBL" id="MCI92916.1"/>
    </source>
</evidence>
<protein>
    <submittedName>
        <fullName evidence="1">Uncharacterized protein</fullName>
    </submittedName>
</protein>
<keyword evidence="2" id="KW-1185">Reference proteome</keyword>
<proteinExistence type="predicted"/>
<accession>A0A392VXI4</accession>
<evidence type="ECO:0000313" key="2">
    <source>
        <dbReference type="Proteomes" id="UP000265520"/>
    </source>
</evidence>
<reference evidence="1 2" key="1">
    <citation type="journal article" date="2018" name="Front. Plant Sci.">
        <title>Red Clover (Trifolium pratense) and Zigzag Clover (T. medium) - A Picture of Genomic Similarities and Differences.</title>
        <authorList>
            <person name="Dluhosova J."/>
            <person name="Istvanek J."/>
            <person name="Nedelnik J."/>
            <person name="Repkova J."/>
        </authorList>
    </citation>
    <scope>NUCLEOTIDE SEQUENCE [LARGE SCALE GENOMIC DNA]</scope>
    <source>
        <strain evidence="2">cv. 10/8</strain>
        <tissue evidence="1">Leaf</tissue>
    </source>
</reference>
<comment type="caution">
    <text evidence="1">The sequence shown here is derived from an EMBL/GenBank/DDBJ whole genome shotgun (WGS) entry which is preliminary data.</text>
</comment>
<dbReference type="EMBL" id="LXQA011314562">
    <property type="protein sequence ID" value="MCI92916.1"/>
    <property type="molecule type" value="Genomic_DNA"/>
</dbReference>